<sequence>MDTLTLDPDHARALARDLALCAASTPSEEAQAPTPTPGTLDLIPAFVEAARTLNRRRVALADHVRDLAEAHAGPGGHIDTIVGADTALAKRCRG</sequence>
<proteinExistence type="predicted"/>
<gene>
    <name evidence="1" type="ORF">JDV76_12175</name>
</gene>
<reference evidence="1 2" key="1">
    <citation type="submission" date="2020-12" db="EMBL/GenBank/DDBJ databases">
        <title>Genome public.</title>
        <authorList>
            <person name="Sun Q."/>
        </authorList>
    </citation>
    <scope>NUCLEOTIDE SEQUENCE [LARGE SCALE GENOMIC DNA]</scope>
    <source>
        <strain evidence="1 2">CCM 8864</strain>
    </source>
</reference>
<evidence type="ECO:0000313" key="2">
    <source>
        <dbReference type="Proteomes" id="UP000625574"/>
    </source>
</evidence>
<evidence type="ECO:0000313" key="1">
    <source>
        <dbReference type="EMBL" id="MBI9001710.1"/>
    </source>
</evidence>
<accession>A0ABS0VY91</accession>
<evidence type="ECO:0008006" key="3">
    <source>
        <dbReference type="Google" id="ProtNLM"/>
    </source>
</evidence>
<keyword evidence="2" id="KW-1185">Reference proteome</keyword>
<name>A0ABS0VY91_9CORY</name>
<comment type="caution">
    <text evidence="1">The sequence shown here is derived from an EMBL/GenBank/DDBJ whole genome shotgun (WGS) entry which is preliminary data.</text>
</comment>
<dbReference type="RefSeq" id="WP_198737167.1">
    <property type="nucleotide sequence ID" value="NZ_JAEIOT010000016.1"/>
</dbReference>
<protein>
    <recommendedName>
        <fullName evidence="3">HNH endonuclease</fullName>
    </recommendedName>
</protein>
<organism evidence="1 2">
    <name type="scientific">Corynebacterium marambiense</name>
    <dbReference type="NCBI Taxonomy" id="2765364"/>
    <lineage>
        <taxon>Bacteria</taxon>
        <taxon>Bacillati</taxon>
        <taxon>Actinomycetota</taxon>
        <taxon>Actinomycetes</taxon>
        <taxon>Mycobacteriales</taxon>
        <taxon>Corynebacteriaceae</taxon>
        <taxon>Corynebacterium</taxon>
    </lineage>
</organism>
<dbReference type="Proteomes" id="UP000625574">
    <property type="component" value="Unassembled WGS sequence"/>
</dbReference>
<dbReference type="EMBL" id="JAEIOT010000016">
    <property type="protein sequence ID" value="MBI9001710.1"/>
    <property type="molecule type" value="Genomic_DNA"/>
</dbReference>